<accession>A0AAE0W9B1</accession>
<comment type="caution">
    <text evidence="1">The sequence shown here is derived from an EMBL/GenBank/DDBJ whole genome shotgun (WGS) entry which is preliminary data.</text>
</comment>
<dbReference type="EMBL" id="JAEAOA010000675">
    <property type="protein sequence ID" value="KAK3606196.1"/>
    <property type="molecule type" value="Genomic_DNA"/>
</dbReference>
<reference evidence="1" key="1">
    <citation type="journal article" date="2021" name="Genome Biol. Evol.">
        <title>A High-Quality Reference Genome for a Parasitic Bivalve with Doubly Uniparental Inheritance (Bivalvia: Unionida).</title>
        <authorList>
            <person name="Smith C.H."/>
        </authorList>
    </citation>
    <scope>NUCLEOTIDE SEQUENCE</scope>
    <source>
        <strain evidence="1">CHS0354</strain>
    </source>
</reference>
<reference evidence="1" key="3">
    <citation type="submission" date="2023-05" db="EMBL/GenBank/DDBJ databases">
        <authorList>
            <person name="Smith C.H."/>
        </authorList>
    </citation>
    <scope>NUCLEOTIDE SEQUENCE</scope>
    <source>
        <strain evidence="1">CHS0354</strain>
        <tissue evidence="1">Mantle</tissue>
    </source>
</reference>
<name>A0AAE0W9B1_9BIVA</name>
<organism evidence="1 2">
    <name type="scientific">Potamilus streckersoni</name>
    <dbReference type="NCBI Taxonomy" id="2493646"/>
    <lineage>
        <taxon>Eukaryota</taxon>
        <taxon>Metazoa</taxon>
        <taxon>Spiralia</taxon>
        <taxon>Lophotrochozoa</taxon>
        <taxon>Mollusca</taxon>
        <taxon>Bivalvia</taxon>
        <taxon>Autobranchia</taxon>
        <taxon>Heteroconchia</taxon>
        <taxon>Palaeoheterodonta</taxon>
        <taxon>Unionida</taxon>
        <taxon>Unionoidea</taxon>
        <taxon>Unionidae</taxon>
        <taxon>Ambleminae</taxon>
        <taxon>Lampsilini</taxon>
        <taxon>Potamilus</taxon>
    </lineage>
</organism>
<dbReference type="AlphaFoldDB" id="A0AAE0W9B1"/>
<proteinExistence type="predicted"/>
<gene>
    <name evidence="1" type="ORF">CHS0354_010844</name>
</gene>
<reference evidence="1" key="2">
    <citation type="journal article" date="2021" name="Genome Biol. Evol.">
        <title>Developing a high-quality reference genome for a parasitic bivalve with doubly uniparental inheritance (Bivalvia: Unionida).</title>
        <authorList>
            <person name="Smith C.H."/>
        </authorList>
    </citation>
    <scope>NUCLEOTIDE SEQUENCE</scope>
    <source>
        <strain evidence="1">CHS0354</strain>
        <tissue evidence="1">Mantle</tissue>
    </source>
</reference>
<evidence type="ECO:0000313" key="1">
    <source>
        <dbReference type="EMBL" id="KAK3606196.1"/>
    </source>
</evidence>
<dbReference type="Proteomes" id="UP001195483">
    <property type="component" value="Unassembled WGS sequence"/>
</dbReference>
<sequence>MLGNSSLKKRKLPMDYNTIKAVHLCKTCYLIGSRKLKFSWQKFYWICVKWCIIVCNSNYSLLDEVLLMLQWFSSEIKVNEKKKICFHPLVFLRLLMFGFDCLMTFSQDTIGYTGQPVWLEQEESGKTPE</sequence>
<protein>
    <submittedName>
        <fullName evidence="1">Uncharacterized protein</fullName>
    </submittedName>
</protein>
<keyword evidence="2" id="KW-1185">Reference proteome</keyword>
<evidence type="ECO:0000313" key="2">
    <source>
        <dbReference type="Proteomes" id="UP001195483"/>
    </source>
</evidence>